<keyword evidence="5 11" id="KW-0067">ATP-binding</keyword>
<keyword evidence="2" id="KW-0813">Transport</keyword>
<dbReference type="Proteomes" id="UP000005667">
    <property type="component" value="Plasmid AZO_p3"/>
</dbReference>
<dbReference type="SMART" id="SM00382">
    <property type="entry name" value="AAA"/>
    <property type="match status" value="1"/>
</dbReference>
<keyword evidence="12" id="KW-1185">Reference proteome</keyword>
<dbReference type="SUPFAM" id="SSF90123">
    <property type="entry name" value="ABC transporter transmembrane region"/>
    <property type="match status" value="1"/>
</dbReference>
<feature type="transmembrane region" description="Helical" evidence="8">
    <location>
        <begin position="31"/>
        <end position="52"/>
    </location>
</feature>
<evidence type="ECO:0000256" key="7">
    <source>
        <dbReference type="ARBA" id="ARBA00023136"/>
    </source>
</evidence>
<feature type="transmembrane region" description="Helical" evidence="8">
    <location>
        <begin position="174"/>
        <end position="196"/>
    </location>
</feature>
<dbReference type="GO" id="GO:0005886">
    <property type="term" value="C:plasma membrane"/>
    <property type="evidence" value="ECO:0007669"/>
    <property type="project" value="UniProtKB-SubCell"/>
</dbReference>
<dbReference type="PROSITE" id="PS50929">
    <property type="entry name" value="ABC_TM1F"/>
    <property type="match status" value="1"/>
</dbReference>
<dbReference type="InterPro" id="IPR039421">
    <property type="entry name" value="Type_1_exporter"/>
</dbReference>
<proteinExistence type="predicted"/>
<keyword evidence="7 8" id="KW-0472">Membrane</keyword>
<dbReference type="CDD" id="cd07346">
    <property type="entry name" value="ABC_6TM_exporters"/>
    <property type="match status" value="1"/>
</dbReference>
<dbReference type="KEGG" id="ali:AZOLI_p30011"/>
<dbReference type="InterPro" id="IPR003439">
    <property type="entry name" value="ABC_transporter-like_ATP-bd"/>
</dbReference>
<evidence type="ECO:0000256" key="2">
    <source>
        <dbReference type="ARBA" id="ARBA00022448"/>
    </source>
</evidence>
<keyword evidence="3 8" id="KW-0812">Transmembrane</keyword>
<accession>G7ZEW0</accession>
<feature type="domain" description="ABC transmembrane type-1" evidence="10">
    <location>
        <begin position="37"/>
        <end position="319"/>
    </location>
</feature>
<evidence type="ECO:0000256" key="1">
    <source>
        <dbReference type="ARBA" id="ARBA00004651"/>
    </source>
</evidence>
<keyword evidence="4" id="KW-0547">Nucleotide-binding</keyword>
<evidence type="ECO:0000256" key="8">
    <source>
        <dbReference type="SAM" id="Phobius"/>
    </source>
</evidence>
<gene>
    <name evidence="11" type="ordered locus">AZOLI_p30011</name>
</gene>
<dbReference type="HOGENOM" id="CLU_000604_84_5_5"/>
<evidence type="ECO:0000256" key="4">
    <source>
        <dbReference type="ARBA" id="ARBA00022741"/>
    </source>
</evidence>
<dbReference type="GO" id="GO:0005524">
    <property type="term" value="F:ATP binding"/>
    <property type="evidence" value="ECO:0007669"/>
    <property type="project" value="UniProtKB-KW"/>
</dbReference>
<geneLocation type="plasmid" evidence="11 12">
    <name>AZO_p3</name>
</geneLocation>
<evidence type="ECO:0000259" key="9">
    <source>
        <dbReference type="PROSITE" id="PS50893"/>
    </source>
</evidence>
<dbReference type="GO" id="GO:0034040">
    <property type="term" value="F:ATPase-coupled lipid transmembrane transporter activity"/>
    <property type="evidence" value="ECO:0007669"/>
    <property type="project" value="TreeGrafter"/>
</dbReference>
<evidence type="ECO:0000256" key="3">
    <source>
        <dbReference type="ARBA" id="ARBA00022692"/>
    </source>
</evidence>
<dbReference type="InterPro" id="IPR027417">
    <property type="entry name" value="P-loop_NTPase"/>
</dbReference>
<dbReference type="InterPro" id="IPR017871">
    <property type="entry name" value="ABC_transporter-like_CS"/>
</dbReference>
<dbReference type="PROSITE" id="PS00211">
    <property type="entry name" value="ABC_TRANSPORTER_1"/>
    <property type="match status" value="1"/>
</dbReference>
<dbReference type="RefSeq" id="WP_014249316.1">
    <property type="nucleotide sequence ID" value="NC_016623.1"/>
</dbReference>
<dbReference type="Pfam" id="PF00664">
    <property type="entry name" value="ABC_membrane"/>
    <property type="match status" value="1"/>
</dbReference>
<dbReference type="PROSITE" id="PS50893">
    <property type="entry name" value="ABC_TRANSPORTER_2"/>
    <property type="match status" value="1"/>
</dbReference>
<dbReference type="FunFam" id="3.40.50.300:FF:000287">
    <property type="entry name" value="Multidrug ABC transporter ATP-binding protein"/>
    <property type="match status" value="1"/>
</dbReference>
<feature type="domain" description="ABC transporter" evidence="9">
    <location>
        <begin position="353"/>
        <end position="587"/>
    </location>
</feature>
<evidence type="ECO:0000313" key="12">
    <source>
        <dbReference type="Proteomes" id="UP000005667"/>
    </source>
</evidence>
<dbReference type="GO" id="GO:0016887">
    <property type="term" value="F:ATP hydrolysis activity"/>
    <property type="evidence" value="ECO:0007669"/>
    <property type="project" value="InterPro"/>
</dbReference>
<organism evidence="11 12">
    <name type="scientific">Azospirillum lipoferum (strain 4B)</name>
    <dbReference type="NCBI Taxonomy" id="862719"/>
    <lineage>
        <taxon>Bacteria</taxon>
        <taxon>Pseudomonadati</taxon>
        <taxon>Pseudomonadota</taxon>
        <taxon>Alphaproteobacteria</taxon>
        <taxon>Rhodospirillales</taxon>
        <taxon>Azospirillaceae</taxon>
        <taxon>Azospirillum</taxon>
    </lineage>
</organism>
<dbReference type="OrthoDB" id="5288404at2"/>
<dbReference type="Gene3D" id="3.40.50.300">
    <property type="entry name" value="P-loop containing nucleotide triphosphate hydrolases"/>
    <property type="match status" value="1"/>
</dbReference>
<comment type="subcellular location">
    <subcellularLocation>
        <location evidence="1">Cell membrane</location>
        <topology evidence="1">Multi-pass membrane protein</topology>
    </subcellularLocation>
</comment>
<dbReference type="EMBL" id="FQ311871">
    <property type="protein sequence ID" value="CBS89866.1"/>
    <property type="molecule type" value="Genomic_DNA"/>
</dbReference>
<evidence type="ECO:0000256" key="6">
    <source>
        <dbReference type="ARBA" id="ARBA00022989"/>
    </source>
</evidence>
<keyword evidence="6 8" id="KW-1133">Transmembrane helix</keyword>
<evidence type="ECO:0000313" key="11">
    <source>
        <dbReference type="EMBL" id="CBS89866.1"/>
    </source>
</evidence>
<dbReference type="GO" id="GO:0140359">
    <property type="term" value="F:ABC-type transporter activity"/>
    <property type="evidence" value="ECO:0007669"/>
    <property type="project" value="InterPro"/>
</dbReference>
<dbReference type="SUPFAM" id="SSF52540">
    <property type="entry name" value="P-loop containing nucleoside triphosphate hydrolases"/>
    <property type="match status" value="1"/>
</dbReference>
<dbReference type="InterPro" id="IPR036640">
    <property type="entry name" value="ABC1_TM_sf"/>
</dbReference>
<dbReference type="PANTHER" id="PTHR24221">
    <property type="entry name" value="ATP-BINDING CASSETTE SUB-FAMILY B"/>
    <property type="match status" value="1"/>
</dbReference>
<dbReference type="PANTHER" id="PTHR24221:SF632">
    <property type="entry name" value="ATP-DEPENDENT LIPID A-CORE FLIPPASE"/>
    <property type="match status" value="1"/>
</dbReference>
<protein>
    <submittedName>
        <fullName evidence="11">ABC transporter, fused ATP-binding/permease protein</fullName>
    </submittedName>
</protein>
<dbReference type="Gene3D" id="1.20.1560.10">
    <property type="entry name" value="ABC transporter type 1, transmembrane domain"/>
    <property type="match status" value="1"/>
</dbReference>
<reference evidence="12" key="1">
    <citation type="journal article" date="2011" name="PLoS Genet.">
        <title>Azospirillum genomes reveal transition of bacteria from aquatic to terrestrial environments.</title>
        <authorList>
            <person name="Wisniewski-Dye F."/>
            <person name="Borziak K."/>
            <person name="Khalsa-Moyers G."/>
            <person name="Alexandre G."/>
            <person name="Sukharnikov L.O."/>
            <person name="Wuichet K."/>
            <person name="Hurst G.B."/>
            <person name="McDonald W.H."/>
            <person name="Robertson J.S."/>
            <person name="Barbe V."/>
            <person name="Calteau A."/>
            <person name="Rouy Z."/>
            <person name="Mangenot S."/>
            <person name="Prigent-Combaret C."/>
            <person name="Normand P."/>
            <person name="Boyer M."/>
            <person name="Siguier P."/>
            <person name="Dessaux Y."/>
            <person name="Elmerich C."/>
            <person name="Condemine G."/>
            <person name="Krishnen G."/>
            <person name="Kennedy I."/>
            <person name="Paterson A.H."/>
            <person name="Gonzalez V."/>
            <person name="Mavingui P."/>
            <person name="Zhulin I.B."/>
        </authorList>
    </citation>
    <scope>NUCLEOTIDE SEQUENCE [LARGE SCALE GENOMIC DNA]</scope>
    <source>
        <strain evidence="12">4B</strain>
    </source>
</reference>
<sequence>MSGGPADATPWSSDPLPGSPTAFLWGYVRRWAGHFGGLLALVVGAAACAVAVQYGMKLLVDAMATPGTDREAVWSPLLLFIALIAAENALWRSAGWLGCLTVVGVGVDIRLDLFRHLSGHPVHYFAEHFSGALGNRVTQTAGAVGALTNTITWNILPPCVDFIGAIVVLSTIQWQMAAVLALFVFMVAGIVGVVGVRGRPRHRAFSDQAALAGGELVDVVSNMWAVKAFSARRIEADRLARKFDREAVAQRRSWLYLEKTRMLHDVFLWVMAGGMLTWAVWLWTQSRITPGDVVVVTTLTFRILHGSRDLAFALVGTTQQFGMIAETLRVIGPRHAVADAPAARELAPMGGSIDFENVSFAYADGRTVFRNFTLHVPAGQRIGVVGPSGAGKSTLVGLLQRLDDPQAGRVLFDGQPLTAVTQDSLRAAIAVVPQEIALFHRSVLENIRYGRPDATDEQVREAAHAARCDDFIQALPEGYDTLVGERGIKLSGGQRQRIGIARAILKDAPIIVLDEATSALDSHSEEEVQRALERLIHGRTVLAVAHRLSTLSGFDRIVVLKDGRIIEDGPPSDLHARGGAFHALWRMQARGLAEDTITRRAG</sequence>
<dbReference type="AlphaFoldDB" id="G7ZEW0"/>
<name>G7ZEW0_AZOL4</name>
<feature type="transmembrane region" description="Helical" evidence="8">
    <location>
        <begin position="73"/>
        <end position="91"/>
    </location>
</feature>
<feature type="transmembrane region" description="Helical" evidence="8">
    <location>
        <begin position="266"/>
        <end position="284"/>
    </location>
</feature>
<evidence type="ECO:0000256" key="5">
    <source>
        <dbReference type="ARBA" id="ARBA00022840"/>
    </source>
</evidence>
<evidence type="ECO:0000259" key="10">
    <source>
        <dbReference type="PROSITE" id="PS50929"/>
    </source>
</evidence>
<dbReference type="InterPro" id="IPR003593">
    <property type="entry name" value="AAA+_ATPase"/>
</dbReference>
<dbReference type="InterPro" id="IPR011527">
    <property type="entry name" value="ABC1_TM_dom"/>
</dbReference>
<keyword evidence="11" id="KW-0614">Plasmid</keyword>
<dbReference type="Pfam" id="PF00005">
    <property type="entry name" value="ABC_tran"/>
    <property type="match status" value="1"/>
</dbReference>